<evidence type="ECO:0000256" key="3">
    <source>
        <dbReference type="ARBA" id="ARBA00073322"/>
    </source>
</evidence>
<feature type="region of interest" description="Disordered" evidence="4">
    <location>
        <begin position="323"/>
        <end position="347"/>
    </location>
</feature>
<dbReference type="FunFam" id="3.30.230.10:FF:000003">
    <property type="entry name" value="Elongation factor G"/>
    <property type="match status" value="1"/>
</dbReference>
<dbReference type="Gene3D" id="3.30.70.240">
    <property type="match status" value="1"/>
</dbReference>
<dbReference type="SUPFAM" id="SSF50447">
    <property type="entry name" value="Translation proteins"/>
    <property type="match status" value="1"/>
</dbReference>
<evidence type="ECO:0000313" key="7">
    <source>
        <dbReference type="Proteomes" id="UP000028058"/>
    </source>
</evidence>
<keyword evidence="7" id="KW-1185">Reference proteome</keyword>
<dbReference type="Gene3D" id="3.30.70.870">
    <property type="entry name" value="Elongation Factor G (Translational Gtpase), domain 3"/>
    <property type="match status" value="1"/>
</dbReference>
<dbReference type="PROSITE" id="PS51722">
    <property type="entry name" value="G_TR_2"/>
    <property type="match status" value="1"/>
</dbReference>
<dbReference type="Gene3D" id="3.40.50.300">
    <property type="entry name" value="P-loop containing nucleotide triphosphate hydrolases"/>
    <property type="match status" value="1"/>
</dbReference>
<dbReference type="InterPro" id="IPR035649">
    <property type="entry name" value="EFG_V"/>
</dbReference>
<comment type="caution">
    <text evidence="6">The sequence shown here is derived from an EMBL/GenBank/DDBJ whole genome shotgun (WGS) entry which is preliminary data.</text>
</comment>
<dbReference type="InterPro" id="IPR047872">
    <property type="entry name" value="EFG_IV"/>
</dbReference>
<keyword evidence="2" id="KW-0342">GTP-binding</keyword>
<dbReference type="InterPro" id="IPR027417">
    <property type="entry name" value="P-loop_NTPase"/>
</dbReference>
<dbReference type="NCBIfam" id="NF009377">
    <property type="entry name" value="PRK12740.1-1"/>
    <property type="match status" value="1"/>
</dbReference>
<dbReference type="SMART" id="SM00838">
    <property type="entry name" value="EFG_C"/>
    <property type="match status" value="1"/>
</dbReference>
<proteinExistence type="predicted"/>
<dbReference type="GO" id="GO:0003746">
    <property type="term" value="F:translation elongation factor activity"/>
    <property type="evidence" value="ECO:0007669"/>
    <property type="project" value="UniProtKB-KW"/>
</dbReference>
<dbReference type="PANTHER" id="PTHR43261:SF6">
    <property type="entry name" value="ELONGATION FACTOR G-LIKE PROTEIN"/>
    <property type="match status" value="1"/>
</dbReference>
<dbReference type="EMBL" id="JNAD02000004">
    <property type="protein sequence ID" value="RKM96594.1"/>
    <property type="molecule type" value="Genomic_DNA"/>
</dbReference>
<dbReference type="SUPFAM" id="SSF54211">
    <property type="entry name" value="Ribosomal protein S5 domain 2-like"/>
    <property type="match status" value="1"/>
</dbReference>
<keyword evidence="1" id="KW-0547">Nucleotide-binding</keyword>
<protein>
    <recommendedName>
        <fullName evidence="3">Elongation factor G-like protein</fullName>
    </recommendedName>
</protein>
<sequence length="751" mass="79309">MTSTRADREAVHVGNAGVRTHPGAAGRAVAADRPTAIRNVVLVGHSGSGKTTLVEALALTAGAVNRAGRVEDGTTLSDHDEIEHRQGRSVQLSLVPVEWGGIKINVLDTPGRADFVGELRAGLRAADAALFVVSAADGVDGATRMVWDECAAVGMPRALVVTHLESGRSDFEEMTAVCREAFGGDDPDAVLPLYLPLREGPRDASGGSGNGSPAVTGLIGLLSQQVYDYSSGTRVAADPEAGQLPLIEEARNRLIEGIIAESEDETLMDRYLAGEDIDLKTLTEDLERAVARGTFHPVLAAAPPAAGARQGLGTVELLELVTGGFPTPPERPPLAVTTPEGEPRPPLTCDPGGPLAAEVVKTSSDPYVGRVSLVRVFSGTLRPDAIVHVSGHGLADRGHEDHDVDERVGALSAPFGAQQRPLERAVAGDLACVAKLSRAETGDTLSARDHPLLLEPWVMPDPLLPVAVQAHSKADEDKLSLGLARLVAEDPTMRLEQNPETHQVVLWCLGEAHRDVALERLRSRYGVRVDAVAHRVPLRETFGAKATGRGRHVKQSGGHGQFAICEIEVEPMPGGSGIEFADKVVGGAVPRQFIPSVEKGVRAQAERGVAAGHPLTDIRVTLLDGKAHSVDSSDAAFQTAGALALREAARGCRVDLLEPVAEVRIMVSDDCVGPVMSDLSGRRGRVVGTEQAGPGRTLVRAEVPELEIGRYAVDLRSLSHGTGRFSRSYVRHEPMPPQLAEKIRAGEGEDG</sequence>
<dbReference type="InterPro" id="IPR005225">
    <property type="entry name" value="Small_GTP-bd"/>
</dbReference>
<dbReference type="InterPro" id="IPR009000">
    <property type="entry name" value="Transl_B-barrel_sf"/>
</dbReference>
<dbReference type="Pfam" id="PF14492">
    <property type="entry name" value="EFG_III"/>
    <property type="match status" value="1"/>
</dbReference>
<dbReference type="InterPro" id="IPR020568">
    <property type="entry name" value="Ribosomal_Su5_D2-typ_SF"/>
</dbReference>
<evidence type="ECO:0000259" key="5">
    <source>
        <dbReference type="PROSITE" id="PS51722"/>
    </source>
</evidence>
<dbReference type="InterPro" id="IPR000640">
    <property type="entry name" value="EFG_V-like"/>
</dbReference>
<accession>A0A3M8FBF6</accession>
<dbReference type="GO" id="GO:0032790">
    <property type="term" value="P:ribosome disassembly"/>
    <property type="evidence" value="ECO:0007669"/>
    <property type="project" value="TreeGrafter"/>
</dbReference>
<dbReference type="InterPro" id="IPR005517">
    <property type="entry name" value="Transl_elong_EFG/EF2_IV"/>
</dbReference>
<reference evidence="6 7" key="1">
    <citation type="journal article" date="2014" name="Genome Announc.">
        <title>Draft Genome Sequence of Streptomyces fradiae ATCC 19609, a Strain Highly Sensitive to Antibiotics.</title>
        <authorList>
            <person name="Bekker O.B."/>
            <person name="Klimina K.M."/>
            <person name="Vatlin A.A."/>
            <person name="Zakharevich N.V."/>
            <person name="Kasianov A.S."/>
            <person name="Danilenko V.N."/>
        </authorList>
    </citation>
    <scope>NUCLEOTIDE SEQUENCE [LARGE SCALE GENOMIC DNA]</scope>
    <source>
        <strain evidence="6 7">ATCC 19609</strain>
    </source>
</reference>
<dbReference type="CDD" id="cd16262">
    <property type="entry name" value="EFG_III"/>
    <property type="match status" value="1"/>
</dbReference>
<dbReference type="InterPro" id="IPR035647">
    <property type="entry name" value="EFG_III/V"/>
</dbReference>
<dbReference type="FunFam" id="2.40.30.10:FF:000151">
    <property type="entry name" value="Translation elongation factor EF-G"/>
    <property type="match status" value="1"/>
</dbReference>
<evidence type="ECO:0000256" key="4">
    <source>
        <dbReference type="SAM" id="MobiDB-lite"/>
    </source>
</evidence>
<dbReference type="Pfam" id="PF22042">
    <property type="entry name" value="EF-G_D2"/>
    <property type="match status" value="1"/>
</dbReference>
<dbReference type="SMART" id="SM00889">
    <property type="entry name" value="EFG_IV"/>
    <property type="match status" value="1"/>
</dbReference>
<feature type="domain" description="Tr-type G" evidence="5">
    <location>
        <begin position="35"/>
        <end position="202"/>
    </location>
</feature>
<dbReference type="GO" id="GO:0003924">
    <property type="term" value="F:GTPase activity"/>
    <property type="evidence" value="ECO:0007669"/>
    <property type="project" value="InterPro"/>
</dbReference>
<feature type="compositionally biased region" description="Basic and acidic residues" evidence="4">
    <location>
        <begin position="1"/>
        <end position="11"/>
    </location>
</feature>
<feature type="region of interest" description="Disordered" evidence="4">
    <location>
        <begin position="1"/>
        <end position="27"/>
    </location>
</feature>
<dbReference type="Gene3D" id="2.40.30.10">
    <property type="entry name" value="Translation factors"/>
    <property type="match status" value="1"/>
</dbReference>
<dbReference type="NCBIfam" id="NF009381">
    <property type="entry name" value="PRK12740.1-5"/>
    <property type="match status" value="1"/>
</dbReference>
<dbReference type="InterPro" id="IPR000795">
    <property type="entry name" value="T_Tr_GTP-bd_dom"/>
</dbReference>
<dbReference type="InterPro" id="IPR009022">
    <property type="entry name" value="EFG_III"/>
</dbReference>
<dbReference type="Gene3D" id="3.30.230.10">
    <property type="match status" value="1"/>
</dbReference>
<name>A0A3M8FBF6_9ACTN</name>
<dbReference type="Pfam" id="PF00009">
    <property type="entry name" value="GTP_EFTU"/>
    <property type="match status" value="1"/>
</dbReference>
<organism evidence="6 7">
    <name type="scientific">Streptomyces xinghaiensis</name>
    <dbReference type="NCBI Taxonomy" id="1038928"/>
    <lineage>
        <taxon>Bacteria</taxon>
        <taxon>Bacillati</taxon>
        <taxon>Actinomycetota</taxon>
        <taxon>Actinomycetes</taxon>
        <taxon>Kitasatosporales</taxon>
        <taxon>Streptomycetaceae</taxon>
        <taxon>Streptomyces</taxon>
    </lineage>
</organism>
<evidence type="ECO:0000256" key="2">
    <source>
        <dbReference type="ARBA" id="ARBA00023134"/>
    </source>
</evidence>
<dbReference type="CDD" id="cd01434">
    <property type="entry name" value="EFG_mtEFG1_IV"/>
    <property type="match status" value="1"/>
</dbReference>
<dbReference type="Proteomes" id="UP000028058">
    <property type="component" value="Unassembled WGS sequence"/>
</dbReference>
<dbReference type="OrthoDB" id="9801472at2"/>
<dbReference type="SUPFAM" id="SSF52540">
    <property type="entry name" value="P-loop containing nucleoside triphosphate hydrolases"/>
    <property type="match status" value="1"/>
</dbReference>
<dbReference type="CDD" id="cd03713">
    <property type="entry name" value="EFG_mtEFG_C"/>
    <property type="match status" value="1"/>
</dbReference>
<dbReference type="FunFam" id="3.30.70.240:FF:000001">
    <property type="entry name" value="Elongation factor G"/>
    <property type="match status" value="1"/>
</dbReference>
<evidence type="ECO:0000313" key="6">
    <source>
        <dbReference type="EMBL" id="RKM96594.1"/>
    </source>
</evidence>
<dbReference type="GO" id="GO:0005525">
    <property type="term" value="F:GTP binding"/>
    <property type="evidence" value="ECO:0007669"/>
    <property type="project" value="UniProtKB-KW"/>
</dbReference>
<dbReference type="Pfam" id="PF03764">
    <property type="entry name" value="EFG_IV"/>
    <property type="match status" value="1"/>
</dbReference>
<evidence type="ECO:0000256" key="1">
    <source>
        <dbReference type="ARBA" id="ARBA00022741"/>
    </source>
</evidence>
<dbReference type="AlphaFoldDB" id="A0A3M8FBF6"/>
<dbReference type="PANTHER" id="PTHR43261">
    <property type="entry name" value="TRANSLATION ELONGATION FACTOR G-RELATED"/>
    <property type="match status" value="1"/>
</dbReference>
<dbReference type="SUPFAM" id="SSF54980">
    <property type="entry name" value="EF-G C-terminal domain-like"/>
    <property type="match status" value="2"/>
</dbReference>
<dbReference type="PRINTS" id="PR00315">
    <property type="entry name" value="ELONGATNFCT"/>
</dbReference>
<dbReference type="InterPro" id="IPR014721">
    <property type="entry name" value="Ribsml_uS5_D2-typ_fold_subgr"/>
</dbReference>
<dbReference type="InterPro" id="IPR053905">
    <property type="entry name" value="EF-G-like_DII"/>
</dbReference>
<dbReference type="InterPro" id="IPR041095">
    <property type="entry name" value="EFG_II"/>
</dbReference>
<dbReference type="NCBIfam" id="TIGR00231">
    <property type="entry name" value="small_GTP"/>
    <property type="match status" value="1"/>
</dbReference>
<gene>
    <name evidence="6" type="ORF">SFRA_011170</name>
</gene>
<dbReference type="Pfam" id="PF00679">
    <property type="entry name" value="EFG_C"/>
    <property type="match status" value="1"/>
</dbReference>